<keyword evidence="6" id="KW-0239">DNA-directed DNA polymerase</keyword>
<feature type="domain" description="DNA polymerase III delta subunit C-terminal" evidence="8">
    <location>
        <begin position="248"/>
        <end position="329"/>
    </location>
</feature>
<evidence type="ECO:0000256" key="5">
    <source>
        <dbReference type="ARBA" id="ARBA00022705"/>
    </source>
</evidence>
<dbReference type="GO" id="GO:0009360">
    <property type="term" value="C:DNA polymerase III complex"/>
    <property type="evidence" value="ECO:0007669"/>
    <property type="project" value="InterPro"/>
</dbReference>
<dbReference type="AlphaFoldDB" id="A0A2X4VTB5"/>
<dbReference type="InterPro" id="IPR027417">
    <property type="entry name" value="P-loop_NTPase"/>
</dbReference>
<name>A0A2X4VTB5_LEDLE</name>
<dbReference type="KEGG" id="blen:NCTC4824_00037"/>
<dbReference type="Proteomes" id="UP000249134">
    <property type="component" value="Chromosome 1"/>
</dbReference>
<gene>
    <name evidence="9" type="primary">dnaX_2</name>
    <name evidence="9" type="ORF">NCTC4824_00037</name>
</gene>
<evidence type="ECO:0000259" key="8">
    <source>
        <dbReference type="Pfam" id="PF09115"/>
    </source>
</evidence>
<dbReference type="NCBIfam" id="TIGR00678">
    <property type="entry name" value="holB"/>
    <property type="match status" value="1"/>
</dbReference>
<evidence type="ECO:0000256" key="7">
    <source>
        <dbReference type="ARBA" id="ARBA00049244"/>
    </source>
</evidence>
<dbReference type="Pfam" id="PF13177">
    <property type="entry name" value="DNA_pol3_delta2"/>
    <property type="match status" value="1"/>
</dbReference>
<evidence type="ECO:0000256" key="2">
    <source>
        <dbReference type="ARBA" id="ARBA00014363"/>
    </source>
</evidence>
<evidence type="ECO:0000256" key="1">
    <source>
        <dbReference type="ARBA" id="ARBA00012417"/>
    </source>
</evidence>
<evidence type="ECO:0000313" key="10">
    <source>
        <dbReference type="Proteomes" id="UP000249134"/>
    </source>
</evidence>
<dbReference type="FunFam" id="3.40.50.300:FF:001255">
    <property type="entry name" value="DNA polymerase III subunit delta"/>
    <property type="match status" value="1"/>
</dbReference>
<dbReference type="GO" id="GO:0003887">
    <property type="term" value="F:DNA-directed DNA polymerase activity"/>
    <property type="evidence" value="ECO:0007669"/>
    <property type="project" value="UniProtKB-KW"/>
</dbReference>
<dbReference type="EC" id="2.7.7.7" evidence="1"/>
<evidence type="ECO:0000256" key="4">
    <source>
        <dbReference type="ARBA" id="ARBA00022695"/>
    </source>
</evidence>
<dbReference type="NCBIfam" id="NF005972">
    <property type="entry name" value="PRK08058.1"/>
    <property type="match status" value="1"/>
</dbReference>
<keyword evidence="3 9" id="KW-0808">Transferase</keyword>
<evidence type="ECO:0000256" key="6">
    <source>
        <dbReference type="ARBA" id="ARBA00022932"/>
    </source>
</evidence>
<keyword evidence="4 9" id="KW-0548">Nucleotidyltransferase</keyword>
<organism evidence="9 10">
    <name type="scientific">Lederbergia lenta</name>
    <name type="common">Bacillus lentus</name>
    <dbReference type="NCBI Taxonomy" id="1467"/>
    <lineage>
        <taxon>Bacteria</taxon>
        <taxon>Bacillati</taxon>
        <taxon>Bacillota</taxon>
        <taxon>Bacilli</taxon>
        <taxon>Bacillales</taxon>
        <taxon>Bacillaceae</taxon>
        <taxon>Lederbergia</taxon>
    </lineage>
</organism>
<dbReference type="InterPro" id="IPR004622">
    <property type="entry name" value="DNA_pol_HolB"/>
</dbReference>
<dbReference type="InterPro" id="IPR015199">
    <property type="entry name" value="DNA_pol_III_delta_C"/>
</dbReference>
<dbReference type="SUPFAM" id="SSF52540">
    <property type="entry name" value="P-loop containing nucleoside triphosphate hydrolases"/>
    <property type="match status" value="1"/>
</dbReference>
<keyword evidence="5" id="KW-0235">DNA replication</keyword>
<dbReference type="GO" id="GO:0008408">
    <property type="term" value="F:3'-5' exonuclease activity"/>
    <property type="evidence" value="ECO:0007669"/>
    <property type="project" value="InterPro"/>
</dbReference>
<protein>
    <recommendedName>
        <fullName evidence="2">DNA polymerase III subunit delta'</fullName>
        <ecNumber evidence="1">2.7.7.7</ecNumber>
    </recommendedName>
</protein>
<evidence type="ECO:0000256" key="3">
    <source>
        <dbReference type="ARBA" id="ARBA00022679"/>
    </source>
</evidence>
<dbReference type="PANTHER" id="PTHR11669">
    <property type="entry name" value="REPLICATION FACTOR C / DNA POLYMERASE III GAMMA-TAU SUBUNIT"/>
    <property type="match status" value="1"/>
</dbReference>
<dbReference type="GO" id="GO:0003677">
    <property type="term" value="F:DNA binding"/>
    <property type="evidence" value="ECO:0007669"/>
    <property type="project" value="InterPro"/>
</dbReference>
<dbReference type="STRING" id="1348624.GCA_001591545_03850"/>
<dbReference type="PANTHER" id="PTHR11669:SF8">
    <property type="entry name" value="DNA POLYMERASE III SUBUNIT DELTA"/>
    <property type="match status" value="1"/>
</dbReference>
<keyword evidence="10" id="KW-1185">Reference proteome</keyword>
<comment type="catalytic activity">
    <reaction evidence="7">
        <text>DNA(n) + a 2'-deoxyribonucleoside 5'-triphosphate = DNA(n+1) + diphosphate</text>
        <dbReference type="Rhea" id="RHEA:22508"/>
        <dbReference type="Rhea" id="RHEA-COMP:17339"/>
        <dbReference type="Rhea" id="RHEA-COMP:17340"/>
        <dbReference type="ChEBI" id="CHEBI:33019"/>
        <dbReference type="ChEBI" id="CHEBI:61560"/>
        <dbReference type="ChEBI" id="CHEBI:173112"/>
        <dbReference type="EC" id="2.7.7.7"/>
    </reaction>
</comment>
<dbReference type="InterPro" id="IPR050238">
    <property type="entry name" value="DNA_Rep/Repair_Clamp_Loader"/>
</dbReference>
<accession>A0A2X4VTB5</accession>
<dbReference type="Gene3D" id="3.40.50.300">
    <property type="entry name" value="P-loop containing nucleotide triphosphate hydrolases"/>
    <property type="match status" value="1"/>
</dbReference>
<dbReference type="EMBL" id="LS483476">
    <property type="protein sequence ID" value="SQI51088.1"/>
    <property type="molecule type" value="Genomic_DNA"/>
</dbReference>
<dbReference type="Pfam" id="PF09115">
    <property type="entry name" value="DNApol3-delta_C"/>
    <property type="match status" value="1"/>
</dbReference>
<evidence type="ECO:0000313" key="9">
    <source>
        <dbReference type="EMBL" id="SQI51088.1"/>
    </source>
</evidence>
<dbReference type="GO" id="GO:0006261">
    <property type="term" value="P:DNA-templated DNA replication"/>
    <property type="evidence" value="ECO:0007669"/>
    <property type="project" value="TreeGrafter"/>
</dbReference>
<sequence>MHVSISWSEFEQAQPFAAKMMRSSINKNRVAHAYLFEGERGTGKRDVSTLMAESLFCERPENILPCGSCINCKRIKNGNHPDVHVVEPDGLSIKIDQIRSLRTEFSKSGVESKKKLYVIIEAEKMTISAANSLLKFLEEPHSETTAILITEQPQQILPTILSRCQMISFKSLPAVYFSEKLQKAGVHPVKAPLLASITNNLQEALELNDDDWFAQARKIVLKLYEVLKKNPLYALTALQDEWIVHFKEKAQIDMGLNLLLLIYKDVLYIQMGKDQQLVYADQRNIFETDALQISSRRLSEQMTAILEAKRKLNANMNPQLLMEQLVLNLQGGPSFV</sequence>
<proteinExistence type="predicted"/>
<reference evidence="9 10" key="1">
    <citation type="submission" date="2018-06" db="EMBL/GenBank/DDBJ databases">
        <authorList>
            <consortium name="Pathogen Informatics"/>
            <person name="Doyle S."/>
        </authorList>
    </citation>
    <scope>NUCLEOTIDE SEQUENCE [LARGE SCALE GENOMIC DNA]</scope>
    <source>
        <strain evidence="9 10">NCTC4824</strain>
    </source>
</reference>